<dbReference type="PROSITE" id="PS51198">
    <property type="entry name" value="UVRD_HELICASE_ATP_BIND"/>
    <property type="match status" value="1"/>
</dbReference>
<comment type="catalytic activity">
    <reaction evidence="11">
        <text>Couples ATP hydrolysis with the unwinding of duplex DNA by translocating in the 3'-5' direction.</text>
        <dbReference type="EC" id="5.6.2.4"/>
    </reaction>
</comment>
<evidence type="ECO:0000256" key="11">
    <source>
        <dbReference type="ARBA" id="ARBA00034617"/>
    </source>
</evidence>
<dbReference type="Gene3D" id="3.90.320.10">
    <property type="match status" value="1"/>
</dbReference>
<evidence type="ECO:0000256" key="13">
    <source>
        <dbReference type="ARBA" id="ARBA00048988"/>
    </source>
</evidence>
<dbReference type="EC" id="5.6.2.4" evidence="12"/>
<dbReference type="GO" id="GO:0005524">
    <property type="term" value="F:ATP binding"/>
    <property type="evidence" value="ECO:0007669"/>
    <property type="project" value="UniProtKB-UniRule"/>
</dbReference>
<dbReference type="STRING" id="1089305.SAMN05444148_1111"/>
<keyword evidence="4 14" id="KW-0378">Hydrolase</keyword>
<evidence type="ECO:0000259" key="15">
    <source>
        <dbReference type="PROSITE" id="PS51198"/>
    </source>
</evidence>
<keyword evidence="2 14" id="KW-0547">Nucleotide-binding</keyword>
<keyword evidence="10" id="KW-0413">Isomerase</keyword>
<dbReference type="GO" id="GO:0043138">
    <property type="term" value="F:3'-5' DNA helicase activity"/>
    <property type="evidence" value="ECO:0007669"/>
    <property type="project" value="UniProtKB-EC"/>
</dbReference>
<gene>
    <name evidence="17" type="ORF">SAMN05444148_1111</name>
</gene>
<comment type="catalytic activity">
    <reaction evidence="13">
        <text>ATP + H2O = ADP + phosphate + H(+)</text>
        <dbReference type="Rhea" id="RHEA:13065"/>
        <dbReference type="ChEBI" id="CHEBI:15377"/>
        <dbReference type="ChEBI" id="CHEBI:15378"/>
        <dbReference type="ChEBI" id="CHEBI:30616"/>
        <dbReference type="ChEBI" id="CHEBI:43474"/>
        <dbReference type="ChEBI" id="CHEBI:456216"/>
        <dbReference type="EC" id="5.6.2.4"/>
    </reaction>
</comment>
<dbReference type="PROSITE" id="PS51217">
    <property type="entry name" value="UVRD_HELICASE_CTER"/>
    <property type="match status" value="1"/>
</dbReference>
<evidence type="ECO:0000256" key="3">
    <source>
        <dbReference type="ARBA" id="ARBA00022763"/>
    </source>
</evidence>
<dbReference type="PANTHER" id="PTHR11070:SF67">
    <property type="entry name" value="DNA 3'-5' HELICASE"/>
    <property type="match status" value="1"/>
</dbReference>
<name>A0A1M5N8Z4_9FLAO</name>
<organism evidence="17 18">
    <name type="scientific">Winogradskyella jejuensis</name>
    <dbReference type="NCBI Taxonomy" id="1089305"/>
    <lineage>
        <taxon>Bacteria</taxon>
        <taxon>Pseudomonadati</taxon>
        <taxon>Bacteroidota</taxon>
        <taxon>Flavobacteriia</taxon>
        <taxon>Flavobacteriales</taxon>
        <taxon>Flavobacteriaceae</taxon>
        <taxon>Winogradskyella</taxon>
    </lineage>
</organism>
<dbReference type="GO" id="GO:0003677">
    <property type="term" value="F:DNA binding"/>
    <property type="evidence" value="ECO:0007669"/>
    <property type="project" value="UniProtKB-KW"/>
</dbReference>
<evidence type="ECO:0000256" key="8">
    <source>
        <dbReference type="ARBA" id="ARBA00023125"/>
    </source>
</evidence>
<dbReference type="SUPFAM" id="SSF52540">
    <property type="entry name" value="P-loop containing nucleoside triphosphate hydrolases"/>
    <property type="match status" value="1"/>
</dbReference>
<evidence type="ECO:0000256" key="7">
    <source>
        <dbReference type="ARBA" id="ARBA00022840"/>
    </source>
</evidence>
<protein>
    <recommendedName>
        <fullName evidence="12">DNA 3'-5' helicase</fullName>
        <ecNumber evidence="12">5.6.2.4</ecNumber>
    </recommendedName>
</protein>
<evidence type="ECO:0000313" key="18">
    <source>
        <dbReference type="Proteomes" id="UP000184522"/>
    </source>
</evidence>
<keyword evidence="9" id="KW-0234">DNA repair</keyword>
<evidence type="ECO:0000256" key="2">
    <source>
        <dbReference type="ARBA" id="ARBA00022741"/>
    </source>
</evidence>
<evidence type="ECO:0000259" key="16">
    <source>
        <dbReference type="PROSITE" id="PS51217"/>
    </source>
</evidence>
<dbReference type="InterPro" id="IPR014016">
    <property type="entry name" value="UvrD-like_ATP-bd"/>
</dbReference>
<sequence length="1043" mass="120133">MNSTFEIYSASAGSGKTYTLAKSYIKLLISSKNNEHFKSILAITFTNKAVGEMKTRIIEMLKAFSAHDYSNNTNSMFQDICNELSISKEELHSKSKIVLHKIIHNYGAFDISTIDGFTHRVIRTFAFDLKLPVNFEVELDQDYLLTKAVDGLISKAGTDKNLTKTLIDFALEKADDDKSWDISYDFKKISKLLLSENDIPYINQLKEKTLGDFRVLKTQLIKTITELESQIVEKAKTTLDLIYEAGLEFDDFNRKSLPNHFLSLTQEKFNLKFDSAWQIALLEGSTLYPKRVSDNVVEIITNIQPTLAEAFTKTKEWLFELKFNKAVYKNITPLSVINALQKELKTLKEEENKILISEFNSLISNEIKNQPTPFIYERLGEKFRHYFVDEFQDTSIMQWENLVPLMDNALSSNDGSAMLVGDAKQSIYRWRGGDAEQFINLYKGIGNPFQTVAQVKSLDTNFRSYKAVVDFNNSFFGFVSDTFFSDDDFKELYKDAKQNISIENGGFVNLLFLEFDNPEERSEQYVEKTYEIIKSSLEKGYKLKDICVLVRKKKEGVAISNYLTSQKIDIVSSETLLLQNSPKVRLLNLMLALLINPEDKKLKLDALISISDIFHIENKHSFFSTHIQYSAAELLDRLKEIGIHLNFKELIQMPIYEAAESLVRGLKLCETTSDAYVQFYLDTVLDYSNKQTPDIMGFLEYFDSKKETLSIAMPNNLDAVSIMTIHKSKGLEFPVVIFPFADLDIYKEFEPKEWFPLDENSYSGFNHALINYSKDFENYGDIGEVIYNKHQSQIELDGINLLYVNLTRAIEQLYIVSKKDISSKGVINEKTYAGLFINYLIQQNLWTENQLSYAFGEPKKQIEDTPTENPLVDYQFISTNKESHNLRVITNAGVLWETEQEKAINYGNIIHLVMSKIKTKHDAEFAIKSVLSDGYIQQSDTKQLKNIVTQIIEHKELEQYFSEDYDILNEKDIITKEGSFLRPDRLAIKDKNVVIIDYKTGGEDKKHKAQLESYANVLREMNYNIEKKMIVYTNDDIKIIEVK</sequence>
<evidence type="ECO:0000256" key="4">
    <source>
        <dbReference type="ARBA" id="ARBA00022801"/>
    </source>
</evidence>
<keyword evidence="6 17" id="KW-0269">Exonuclease</keyword>
<evidence type="ECO:0000256" key="6">
    <source>
        <dbReference type="ARBA" id="ARBA00022839"/>
    </source>
</evidence>
<dbReference type="Pfam" id="PF00580">
    <property type="entry name" value="UvrD-helicase"/>
    <property type="match status" value="1"/>
</dbReference>
<evidence type="ECO:0000313" key="17">
    <source>
        <dbReference type="EMBL" id="SHG85649.1"/>
    </source>
</evidence>
<evidence type="ECO:0000256" key="12">
    <source>
        <dbReference type="ARBA" id="ARBA00034808"/>
    </source>
</evidence>
<evidence type="ECO:0000256" key="10">
    <source>
        <dbReference type="ARBA" id="ARBA00023235"/>
    </source>
</evidence>
<dbReference type="InterPro" id="IPR038726">
    <property type="entry name" value="PDDEXK_AddAB-type"/>
</dbReference>
<dbReference type="InterPro" id="IPR014017">
    <property type="entry name" value="DNA_helicase_UvrD-like_C"/>
</dbReference>
<dbReference type="Pfam" id="PF12705">
    <property type="entry name" value="PDDEXK_1"/>
    <property type="match status" value="1"/>
</dbReference>
<reference evidence="18" key="1">
    <citation type="submission" date="2016-11" db="EMBL/GenBank/DDBJ databases">
        <authorList>
            <person name="Varghese N."/>
            <person name="Submissions S."/>
        </authorList>
    </citation>
    <scope>NUCLEOTIDE SEQUENCE [LARGE SCALE GENOMIC DNA]</scope>
    <source>
        <strain evidence="18">DSM 25330</strain>
    </source>
</reference>
<proteinExistence type="predicted"/>
<keyword evidence="8" id="KW-0238">DNA-binding</keyword>
<evidence type="ECO:0000256" key="5">
    <source>
        <dbReference type="ARBA" id="ARBA00022806"/>
    </source>
</evidence>
<keyword evidence="1" id="KW-0540">Nuclease</keyword>
<dbReference type="InterPro" id="IPR027417">
    <property type="entry name" value="P-loop_NTPase"/>
</dbReference>
<dbReference type="GO" id="GO:0005829">
    <property type="term" value="C:cytosol"/>
    <property type="evidence" value="ECO:0007669"/>
    <property type="project" value="TreeGrafter"/>
</dbReference>
<dbReference type="GO" id="GO:0004527">
    <property type="term" value="F:exonuclease activity"/>
    <property type="evidence" value="ECO:0007669"/>
    <property type="project" value="UniProtKB-KW"/>
</dbReference>
<keyword evidence="18" id="KW-1185">Reference proteome</keyword>
<accession>A0A1M5N8Z4</accession>
<dbReference type="Gene3D" id="1.10.3170.10">
    <property type="entry name" value="Recbcd, chain B, domain 2"/>
    <property type="match status" value="1"/>
</dbReference>
<dbReference type="EMBL" id="FQWS01000001">
    <property type="protein sequence ID" value="SHG85649.1"/>
    <property type="molecule type" value="Genomic_DNA"/>
</dbReference>
<feature type="binding site" evidence="14">
    <location>
        <begin position="10"/>
        <end position="17"/>
    </location>
    <ligand>
        <name>ATP</name>
        <dbReference type="ChEBI" id="CHEBI:30616"/>
    </ligand>
</feature>
<dbReference type="Gene3D" id="3.40.50.300">
    <property type="entry name" value="P-loop containing nucleotide triphosphate hydrolases"/>
    <property type="match status" value="3"/>
</dbReference>
<feature type="domain" description="UvrD-like helicase C-terminal" evidence="16">
    <location>
        <begin position="479"/>
        <end position="730"/>
    </location>
</feature>
<evidence type="ECO:0000256" key="14">
    <source>
        <dbReference type="PROSITE-ProRule" id="PRU00560"/>
    </source>
</evidence>
<dbReference type="InterPro" id="IPR011604">
    <property type="entry name" value="PDDEXK-like_dom_sf"/>
</dbReference>
<dbReference type="Proteomes" id="UP000184522">
    <property type="component" value="Unassembled WGS sequence"/>
</dbReference>
<dbReference type="InterPro" id="IPR000212">
    <property type="entry name" value="DNA_helicase_UvrD/REP"/>
</dbReference>
<dbReference type="AlphaFoldDB" id="A0A1M5N8Z4"/>
<keyword evidence="7 14" id="KW-0067">ATP-binding</keyword>
<keyword evidence="5 14" id="KW-0347">Helicase</keyword>
<dbReference type="Pfam" id="PF13361">
    <property type="entry name" value="UvrD_C"/>
    <property type="match status" value="2"/>
</dbReference>
<keyword evidence="3" id="KW-0227">DNA damage</keyword>
<dbReference type="GO" id="GO:0000725">
    <property type="term" value="P:recombinational repair"/>
    <property type="evidence" value="ECO:0007669"/>
    <property type="project" value="TreeGrafter"/>
</dbReference>
<dbReference type="RefSeq" id="WP_234969242.1">
    <property type="nucleotide sequence ID" value="NZ_FQWS01000001.1"/>
</dbReference>
<dbReference type="PANTHER" id="PTHR11070">
    <property type="entry name" value="UVRD / RECB / PCRA DNA HELICASE FAMILY MEMBER"/>
    <property type="match status" value="1"/>
</dbReference>
<evidence type="ECO:0000256" key="9">
    <source>
        <dbReference type="ARBA" id="ARBA00023204"/>
    </source>
</evidence>
<evidence type="ECO:0000256" key="1">
    <source>
        <dbReference type="ARBA" id="ARBA00022722"/>
    </source>
</evidence>
<feature type="domain" description="UvrD-like helicase ATP-binding" evidence="15">
    <location>
        <begin position="1"/>
        <end position="465"/>
    </location>
</feature>